<evidence type="ECO:0000256" key="3">
    <source>
        <dbReference type="ARBA" id="ARBA00022801"/>
    </source>
</evidence>
<comment type="cofactor">
    <cofactor evidence="1">
        <name>Mg(2+)</name>
        <dbReference type="ChEBI" id="CHEBI:18420"/>
    </cofactor>
</comment>
<dbReference type="GO" id="GO:0046872">
    <property type="term" value="F:metal ion binding"/>
    <property type="evidence" value="ECO:0007669"/>
    <property type="project" value="UniProtKB-KW"/>
</dbReference>
<keyword evidence="4" id="KW-0460">Magnesium</keyword>
<dbReference type="NCBIfam" id="TIGR01549">
    <property type="entry name" value="HAD-SF-IA-v1"/>
    <property type="match status" value="1"/>
</dbReference>
<dbReference type="Pfam" id="PF00702">
    <property type="entry name" value="Hydrolase"/>
    <property type="match status" value="1"/>
</dbReference>
<dbReference type="GO" id="GO:0016791">
    <property type="term" value="F:phosphatase activity"/>
    <property type="evidence" value="ECO:0007669"/>
    <property type="project" value="TreeGrafter"/>
</dbReference>
<dbReference type="PRINTS" id="PR00413">
    <property type="entry name" value="HADHALOGNASE"/>
</dbReference>
<sequence length="227" mass="25960">MKIKAFFLDFYGTLVHEDDDILPVIYEQIRTTAARKCSHKEIGSFWWANASAMYDESFGELYRLQRDIGIESLERTLTHYACPLKSKDLITSQFEHWVKPVLYEDTVPFLECLRREGIRSYILSNIDTYDVQSAASYHGIEVDGIITSESVRAYKPRPEMFHQALALSGLAADEVIHIGDSLKSDIQGAQNAGIAAVWLNRLNKMRKNEVQPDYTCSNLLEVRSLFI</sequence>
<dbReference type="GO" id="GO:0044281">
    <property type="term" value="P:small molecule metabolic process"/>
    <property type="evidence" value="ECO:0007669"/>
    <property type="project" value="UniProtKB-ARBA"/>
</dbReference>
<protein>
    <submittedName>
        <fullName evidence="5">HAD family hydrolase</fullName>
    </submittedName>
</protein>
<keyword evidence="3 5" id="KW-0378">Hydrolase</keyword>
<evidence type="ECO:0000256" key="2">
    <source>
        <dbReference type="ARBA" id="ARBA00022723"/>
    </source>
</evidence>
<gene>
    <name evidence="5" type="ORF">PUW23_07490</name>
</gene>
<dbReference type="InterPro" id="IPR023214">
    <property type="entry name" value="HAD_sf"/>
</dbReference>
<organism evidence="5 6">
    <name type="scientific">Paenibacillus urinalis</name>
    <dbReference type="NCBI Taxonomy" id="521520"/>
    <lineage>
        <taxon>Bacteria</taxon>
        <taxon>Bacillati</taxon>
        <taxon>Bacillota</taxon>
        <taxon>Bacilli</taxon>
        <taxon>Bacillales</taxon>
        <taxon>Paenibacillaceae</taxon>
        <taxon>Paenibacillus</taxon>
    </lineage>
</organism>
<evidence type="ECO:0000313" key="5">
    <source>
        <dbReference type="EMBL" id="WDH84050.1"/>
    </source>
</evidence>
<dbReference type="InterPro" id="IPR006439">
    <property type="entry name" value="HAD-SF_hydro_IA"/>
</dbReference>
<evidence type="ECO:0000313" key="6">
    <source>
        <dbReference type="Proteomes" id="UP001220962"/>
    </source>
</evidence>
<dbReference type="RefSeq" id="WP_047910110.1">
    <property type="nucleotide sequence ID" value="NZ_CP118101.1"/>
</dbReference>
<accession>A0AAX3N2R4</accession>
<dbReference type="PANTHER" id="PTHR46470:SF2">
    <property type="entry name" value="GLYCERALDEHYDE 3-PHOSPHATE PHOSPHATASE"/>
    <property type="match status" value="1"/>
</dbReference>
<evidence type="ECO:0000256" key="4">
    <source>
        <dbReference type="ARBA" id="ARBA00022842"/>
    </source>
</evidence>
<proteinExistence type="predicted"/>
<dbReference type="Proteomes" id="UP001220962">
    <property type="component" value="Chromosome"/>
</dbReference>
<dbReference type="PANTHER" id="PTHR46470">
    <property type="entry name" value="N-ACYLNEURAMINATE-9-PHOSPHATASE"/>
    <property type="match status" value="1"/>
</dbReference>
<evidence type="ECO:0000256" key="1">
    <source>
        <dbReference type="ARBA" id="ARBA00001946"/>
    </source>
</evidence>
<dbReference type="SFLD" id="SFLDG01129">
    <property type="entry name" value="C1.5:_HAD__Beta-PGM__Phosphata"/>
    <property type="match status" value="1"/>
</dbReference>
<dbReference type="InterPro" id="IPR051400">
    <property type="entry name" value="HAD-like_hydrolase"/>
</dbReference>
<dbReference type="NCBIfam" id="TIGR01509">
    <property type="entry name" value="HAD-SF-IA-v3"/>
    <property type="match status" value="1"/>
</dbReference>
<dbReference type="SFLD" id="SFLDS00003">
    <property type="entry name" value="Haloacid_Dehalogenase"/>
    <property type="match status" value="1"/>
</dbReference>
<keyword evidence="2" id="KW-0479">Metal-binding</keyword>
<dbReference type="AlphaFoldDB" id="A0AAX3N2R4"/>
<dbReference type="EMBL" id="CP118101">
    <property type="protein sequence ID" value="WDH84050.1"/>
    <property type="molecule type" value="Genomic_DNA"/>
</dbReference>
<dbReference type="InterPro" id="IPR036412">
    <property type="entry name" value="HAD-like_sf"/>
</dbReference>
<dbReference type="Gene3D" id="3.40.50.1000">
    <property type="entry name" value="HAD superfamily/HAD-like"/>
    <property type="match status" value="1"/>
</dbReference>
<reference evidence="5" key="1">
    <citation type="submission" date="2023-02" db="EMBL/GenBank/DDBJ databases">
        <title>Pathogen: clinical or host-associated sample.</title>
        <authorList>
            <person name="Hergert J."/>
            <person name="Casey R."/>
            <person name="Wagner J."/>
            <person name="Young E.L."/>
            <person name="Oakeson K.F."/>
        </authorList>
    </citation>
    <scope>NUCLEOTIDE SEQUENCE</scope>
    <source>
        <strain evidence="5">2022CK-00830</strain>
    </source>
</reference>
<dbReference type="SUPFAM" id="SSF56784">
    <property type="entry name" value="HAD-like"/>
    <property type="match status" value="1"/>
</dbReference>
<dbReference type="InterPro" id="IPR023198">
    <property type="entry name" value="PGP-like_dom2"/>
</dbReference>
<name>A0AAX3N2R4_9BACL</name>
<dbReference type="Gene3D" id="1.10.150.240">
    <property type="entry name" value="Putative phosphatase, domain 2"/>
    <property type="match status" value="1"/>
</dbReference>